<sequence>EKDSSSSRSSSSPPAIVSRWSRQNRRAPVDACSEERKEQDTSQATGLMGDGSKVAPAEKPAGGGQVLEDGRREVTFANGLKK</sequence>
<dbReference type="AlphaFoldDB" id="A0A813LYM4"/>
<reference evidence="2" key="1">
    <citation type="submission" date="2021-02" db="EMBL/GenBank/DDBJ databases">
        <authorList>
            <person name="Dougan E. K."/>
            <person name="Rhodes N."/>
            <person name="Thang M."/>
            <person name="Chan C."/>
        </authorList>
    </citation>
    <scope>NUCLEOTIDE SEQUENCE</scope>
</reference>
<gene>
    <name evidence="2" type="ORF">PGLA2088_LOCUS50684</name>
</gene>
<evidence type="ECO:0000313" key="3">
    <source>
        <dbReference type="Proteomes" id="UP000626109"/>
    </source>
</evidence>
<protein>
    <submittedName>
        <fullName evidence="2">Uncharacterized protein</fullName>
    </submittedName>
</protein>
<accession>A0A813LYM4</accession>
<organism evidence="2 3">
    <name type="scientific">Polarella glacialis</name>
    <name type="common">Dinoflagellate</name>
    <dbReference type="NCBI Taxonomy" id="89957"/>
    <lineage>
        <taxon>Eukaryota</taxon>
        <taxon>Sar</taxon>
        <taxon>Alveolata</taxon>
        <taxon>Dinophyceae</taxon>
        <taxon>Suessiales</taxon>
        <taxon>Suessiaceae</taxon>
        <taxon>Polarella</taxon>
    </lineage>
</organism>
<proteinExistence type="predicted"/>
<dbReference type="Proteomes" id="UP000626109">
    <property type="component" value="Unassembled WGS sequence"/>
</dbReference>
<feature type="non-terminal residue" evidence="2">
    <location>
        <position position="82"/>
    </location>
</feature>
<feature type="region of interest" description="Disordered" evidence="1">
    <location>
        <begin position="1"/>
        <end position="82"/>
    </location>
</feature>
<feature type="compositionally biased region" description="Low complexity" evidence="1">
    <location>
        <begin position="1"/>
        <end position="12"/>
    </location>
</feature>
<dbReference type="EMBL" id="CAJNNW010037443">
    <property type="protein sequence ID" value="CAE8741831.1"/>
    <property type="molecule type" value="Genomic_DNA"/>
</dbReference>
<name>A0A813LYM4_POLGL</name>
<evidence type="ECO:0000256" key="1">
    <source>
        <dbReference type="SAM" id="MobiDB-lite"/>
    </source>
</evidence>
<evidence type="ECO:0000313" key="2">
    <source>
        <dbReference type="EMBL" id="CAE8741831.1"/>
    </source>
</evidence>
<comment type="caution">
    <text evidence="2">The sequence shown here is derived from an EMBL/GenBank/DDBJ whole genome shotgun (WGS) entry which is preliminary data.</text>
</comment>
<feature type="non-terminal residue" evidence="2">
    <location>
        <position position="1"/>
    </location>
</feature>